<dbReference type="Proteomes" id="UP001052739">
    <property type="component" value="Unassembled WGS sequence"/>
</dbReference>
<evidence type="ECO:0000313" key="1">
    <source>
        <dbReference type="EMBL" id="GHI24784.1"/>
    </source>
</evidence>
<proteinExistence type="predicted"/>
<accession>A0ABQ3PIF5</accession>
<comment type="caution">
    <text evidence="1">The sequence shown here is derived from an EMBL/GenBank/DDBJ whole genome shotgun (WGS) entry which is preliminary data.</text>
</comment>
<protein>
    <submittedName>
        <fullName evidence="1">Uncharacterized protein</fullName>
    </submittedName>
</protein>
<evidence type="ECO:0000313" key="2">
    <source>
        <dbReference type="Proteomes" id="UP001052739"/>
    </source>
</evidence>
<dbReference type="EMBL" id="BNDW01000068">
    <property type="protein sequence ID" value="GHI24784.1"/>
    <property type="molecule type" value="Genomic_DNA"/>
</dbReference>
<sequence>MMRGPFHRVPLPTLFPFLSPADVNSLKRTAGMVDAVRTDGTTADWEWFPGHAVLAGTRPGTVLGLDAVEHAAEGDRLEFQLLVTRTASGRLVVDAAVNVACWCATDHATHDVDALGLVVGEEASLPDAFRAGAERLTGWLADPHDADHWRARGGLPPRRIT</sequence>
<keyword evidence="2" id="KW-1185">Reference proteome</keyword>
<gene>
    <name evidence="1" type="ORF">Shyd_61550</name>
</gene>
<reference evidence="1" key="1">
    <citation type="submission" date="2024-05" db="EMBL/GenBank/DDBJ databases">
        <title>Whole genome shotgun sequence of Streptomyces hydrogenans NBRC 13475.</title>
        <authorList>
            <person name="Komaki H."/>
            <person name="Tamura T."/>
        </authorList>
    </citation>
    <scope>NUCLEOTIDE SEQUENCE</scope>
    <source>
        <strain evidence="1">NBRC 13475</strain>
    </source>
</reference>
<organism evidence="1 2">
    <name type="scientific">Streptomyces hydrogenans</name>
    <dbReference type="NCBI Taxonomy" id="1873719"/>
    <lineage>
        <taxon>Bacteria</taxon>
        <taxon>Bacillati</taxon>
        <taxon>Actinomycetota</taxon>
        <taxon>Actinomycetes</taxon>
        <taxon>Kitasatosporales</taxon>
        <taxon>Streptomycetaceae</taxon>
        <taxon>Streptomyces</taxon>
    </lineage>
</organism>
<name>A0ABQ3PIF5_9ACTN</name>